<dbReference type="Proteomes" id="UP000275078">
    <property type="component" value="Unassembled WGS sequence"/>
</dbReference>
<feature type="compositionally biased region" description="Basic and acidic residues" evidence="1">
    <location>
        <begin position="1155"/>
        <end position="1169"/>
    </location>
</feature>
<keyword evidence="2" id="KW-0472">Membrane</keyword>
<feature type="compositionally biased region" description="Acidic residues" evidence="1">
    <location>
        <begin position="1057"/>
        <end position="1068"/>
    </location>
</feature>
<feature type="compositionally biased region" description="Basic and acidic residues" evidence="1">
    <location>
        <begin position="1011"/>
        <end position="1023"/>
    </location>
</feature>
<feature type="compositionally biased region" description="Low complexity" evidence="1">
    <location>
        <begin position="1925"/>
        <end position="1938"/>
    </location>
</feature>
<feature type="compositionally biased region" description="Polar residues" evidence="1">
    <location>
        <begin position="1679"/>
        <end position="1688"/>
    </location>
</feature>
<protein>
    <submittedName>
        <fullName evidence="3">Uncharacterized protein</fullName>
    </submittedName>
</protein>
<dbReference type="EMBL" id="ML119711">
    <property type="protein sequence ID" value="RPA78486.1"/>
    <property type="molecule type" value="Genomic_DNA"/>
</dbReference>
<keyword evidence="2" id="KW-1133">Transmembrane helix</keyword>
<feature type="compositionally biased region" description="Polar residues" evidence="1">
    <location>
        <begin position="1314"/>
        <end position="1325"/>
    </location>
</feature>
<feature type="transmembrane region" description="Helical" evidence="2">
    <location>
        <begin position="134"/>
        <end position="154"/>
    </location>
</feature>
<dbReference type="STRING" id="1160509.A0A3N4HZE8"/>
<feature type="region of interest" description="Disordered" evidence="1">
    <location>
        <begin position="1598"/>
        <end position="2030"/>
    </location>
</feature>
<feature type="compositionally biased region" description="Polar residues" evidence="1">
    <location>
        <begin position="48"/>
        <end position="57"/>
    </location>
</feature>
<feature type="compositionally biased region" description="Pro residues" evidence="1">
    <location>
        <begin position="1866"/>
        <end position="1893"/>
    </location>
</feature>
<keyword evidence="2" id="KW-0812">Transmembrane</keyword>
<feature type="compositionally biased region" description="Low complexity" evidence="1">
    <location>
        <begin position="1728"/>
        <end position="1762"/>
    </location>
</feature>
<feature type="compositionally biased region" description="Pro residues" evidence="1">
    <location>
        <begin position="1658"/>
        <end position="1677"/>
    </location>
</feature>
<evidence type="ECO:0000256" key="1">
    <source>
        <dbReference type="SAM" id="MobiDB-lite"/>
    </source>
</evidence>
<feature type="compositionally biased region" description="Basic and acidic residues" evidence="1">
    <location>
        <begin position="1178"/>
        <end position="1187"/>
    </location>
</feature>
<dbReference type="PANTHER" id="PTHR24216">
    <property type="entry name" value="PAXILLIN-RELATED"/>
    <property type="match status" value="1"/>
</dbReference>
<feature type="compositionally biased region" description="Low complexity" evidence="1">
    <location>
        <begin position="1413"/>
        <end position="1437"/>
    </location>
</feature>
<organism evidence="3 4">
    <name type="scientific">Ascobolus immersus RN42</name>
    <dbReference type="NCBI Taxonomy" id="1160509"/>
    <lineage>
        <taxon>Eukaryota</taxon>
        <taxon>Fungi</taxon>
        <taxon>Dikarya</taxon>
        <taxon>Ascomycota</taxon>
        <taxon>Pezizomycotina</taxon>
        <taxon>Pezizomycetes</taxon>
        <taxon>Pezizales</taxon>
        <taxon>Ascobolaceae</taxon>
        <taxon>Ascobolus</taxon>
    </lineage>
</organism>
<feature type="compositionally biased region" description="Polar residues" evidence="1">
    <location>
        <begin position="1700"/>
        <end position="1723"/>
    </location>
</feature>
<feature type="region of interest" description="Disordered" evidence="1">
    <location>
        <begin position="478"/>
        <end position="497"/>
    </location>
</feature>
<feature type="region of interest" description="Disordered" evidence="1">
    <location>
        <begin position="297"/>
        <end position="325"/>
    </location>
</feature>
<feature type="compositionally biased region" description="Pro residues" evidence="1">
    <location>
        <begin position="2013"/>
        <end position="2026"/>
    </location>
</feature>
<feature type="compositionally biased region" description="Basic and acidic residues" evidence="1">
    <location>
        <begin position="1464"/>
        <end position="1474"/>
    </location>
</feature>
<name>A0A3N4HZE8_ASCIM</name>
<reference evidence="3 4" key="1">
    <citation type="journal article" date="2018" name="Nat. Ecol. Evol.">
        <title>Pezizomycetes genomes reveal the molecular basis of ectomycorrhizal truffle lifestyle.</title>
        <authorList>
            <person name="Murat C."/>
            <person name="Payen T."/>
            <person name="Noel B."/>
            <person name="Kuo A."/>
            <person name="Morin E."/>
            <person name="Chen J."/>
            <person name="Kohler A."/>
            <person name="Krizsan K."/>
            <person name="Balestrini R."/>
            <person name="Da Silva C."/>
            <person name="Montanini B."/>
            <person name="Hainaut M."/>
            <person name="Levati E."/>
            <person name="Barry K.W."/>
            <person name="Belfiori B."/>
            <person name="Cichocki N."/>
            <person name="Clum A."/>
            <person name="Dockter R.B."/>
            <person name="Fauchery L."/>
            <person name="Guy J."/>
            <person name="Iotti M."/>
            <person name="Le Tacon F."/>
            <person name="Lindquist E.A."/>
            <person name="Lipzen A."/>
            <person name="Malagnac F."/>
            <person name="Mello A."/>
            <person name="Molinier V."/>
            <person name="Miyauchi S."/>
            <person name="Poulain J."/>
            <person name="Riccioni C."/>
            <person name="Rubini A."/>
            <person name="Sitrit Y."/>
            <person name="Splivallo R."/>
            <person name="Traeger S."/>
            <person name="Wang M."/>
            <person name="Zifcakova L."/>
            <person name="Wipf D."/>
            <person name="Zambonelli A."/>
            <person name="Paolocci F."/>
            <person name="Nowrousian M."/>
            <person name="Ottonello S."/>
            <person name="Baldrian P."/>
            <person name="Spatafora J.W."/>
            <person name="Henrissat B."/>
            <person name="Nagy L.G."/>
            <person name="Aury J.M."/>
            <person name="Wincker P."/>
            <person name="Grigoriev I.V."/>
            <person name="Bonfante P."/>
            <person name="Martin F.M."/>
        </authorList>
    </citation>
    <scope>NUCLEOTIDE SEQUENCE [LARGE SCALE GENOMIC DNA]</scope>
    <source>
        <strain evidence="3 4">RN42</strain>
    </source>
</reference>
<feature type="region of interest" description="Disordered" evidence="1">
    <location>
        <begin position="1011"/>
        <end position="1517"/>
    </location>
</feature>
<feature type="compositionally biased region" description="Acidic residues" evidence="1">
    <location>
        <begin position="1366"/>
        <end position="1387"/>
    </location>
</feature>
<feature type="compositionally biased region" description="Polar residues" evidence="1">
    <location>
        <begin position="1445"/>
        <end position="1462"/>
    </location>
</feature>
<feature type="transmembrane region" description="Helical" evidence="2">
    <location>
        <begin position="111"/>
        <end position="128"/>
    </location>
</feature>
<gene>
    <name evidence="3" type="ORF">BJ508DRAFT_378334</name>
</gene>
<keyword evidence="4" id="KW-1185">Reference proteome</keyword>
<feature type="compositionally biased region" description="Low complexity" evidence="1">
    <location>
        <begin position="1990"/>
        <end position="2005"/>
    </location>
</feature>
<accession>A0A3N4HZE8</accession>
<proteinExistence type="predicted"/>
<feature type="compositionally biased region" description="Low complexity" evidence="1">
    <location>
        <begin position="1"/>
        <end position="12"/>
    </location>
</feature>
<dbReference type="PANTHER" id="PTHR24216:SF65">
    <property type="entry name" value="PAXILLIN-LIKE PROTEIN 1"/>
    <property type="match status" value="1"/>
</dbReference>
<feature type="compositionally biased region" description="Low complexity" evidence="1">
    <location>
        <begin position="1120"/>
        <end position="1131"/>
    </location>
</feature>
<evidence type="ECO:0000313" key="3">
    <source>
        <dbReference type="EMBL" id="RPA78486.1"/>
    </source>
</evidence>
<evidence type="ECO:0000313" key="4">
    <source>
        <dbReference type="Proteomes" id="UP000275078"/>
    </source>
</evidence>
<feature type="region of interest" description="Disordered" evidence="1">
    <location>
        <begin position="1"/>
        <end position="73"/>
    </location>
</feature>
<feature type="compositionally biased region" description="Basic and acidic residues" evidence="1">
    <location>
        <begin position="313"/>
        <end position="325"/>
    </location>
</feature>
<feature type="compositionally biased region" description="Acidic residues" evidence="1">
    <location>
        <begin position="1224"/>
        <end position="1238"/>
    </location>
</feature>
<feature type="compositionally biased region" description="Low complexity" evidence="1">
    <location>
        <begin position="1606"/>
        <end position="1626"/>
    </location>
</feature>
<sequence>MSSSCSPAEGSSPPVPPDQGTSTSVVSSAIPANITTDTAPVESPLTGVDSSGTTVSQEVRPAQEAAPVGGRTSNEVDIPTITIKSQKSKNGKIAPVVAVNNKRRMSLYQELSIFAFVALIMLVAASDLCDEAKFSFAVVFLIVVLTVLVAQRIVHDEEQDEYLLLAERLASTQELRAGGRRVSGVEVVRGEGVERPKISEKVAVLKTFVSAVNREIVEKMESRARIDVERNPVVSNFLATFVRESHEARRERQVGRVLENGVSASGSVPEPQQEPEEIEVAPTADVALGVFPAGQEVTSSTVSEEVPEADPSEEVHHDEPESHQEASIHVAFTPVVLPVQQEFPTAIVSVTSFTPKTQLDLDQARFEQSLQAKKDHLIKTFFKNVEEAPAFDESSFQEMVKKRTELLVDRYNKAVLRGDPPSVLSRIADLHHQCVIGCAKEELALRILNLSDAKRFKKTTIKRFKAIEKERRRLRAIKQKITSKNFSENKPSRPPPLYPDDPSFDPLTEDAYLHVSELFGGRPDLQLSGRLGHHILRAALPPFHEDMKMRPRGSVEWELSMAASSRGVDEEAILAPVLAEQDRKARRAAAKENARRELWELKRELEAGMGVIVPPFGSDRAWALDEEFMGCLECKIREAEEAVEQAKAFVSRLEKGKFVSRLVVPAEKKRRVKKPKVVVVKAKKAVVTVETATETPVETNGADVETPAAHLDEISPAEVPAENLVDASGPEAPVGEFVVVPLLETPAVVVPDQQESTVSVDIVTSAIASSASTNITSPSSNLCRDVSVYAPALTFIENKQVAAAPDWTMLATTIISILILASSSPSCRSAFISSLIASPAKTSPKVIDWPVLLPSSSPLTPELLVKSASYPTVSIPRALTWTARRKESLVPPKSRKVEFSPPLSSSSSVEFSSPSASLAHNKVSSSSSSVVLSSPSASLAQNKVSPRSVLKSIAPTGAESIRERRVKTGKKVRFSKIPVFKVKKDVGKEMPSDAAEVKDVVIFKDVVSEVDAAKSDDEKKEDVSVAPADSSNDCKVEDEEPKANGFVDGSSTASGDDKDESDDDDDEEKKDGGSGGVVISVEAVQQGGAQDDDSMKKAVVSGSESGEEASTRVVGGELQGGVSASGKSVGSGDEGKAGGLSQESVAKSGSVIEEGDPKFKEDDAPKAEEPQAATNVEGIKRQLDALKAELQQMQKEAELADKEENEANPDAAIETDRAENVDGVAEDEFEEEDDDWDGSDLPIPPEDEDDESTETPSTNEPALTDQSPDVPQGSQNQGTDEEEPQGPPPPEVEDNDGQINTSNVEASSAAPDSPVTTPVTASLDNSGAPLTLSSSNETPEIDMGGQPGQTTLDSSSERNEPSSGATDEEPDVDMDGTDGPNDQDTEMGGEGPDPVQAPPPPGAEDLDEQMGDVPANAPHASAHSAVSFAQFSSSVHQNQEHHSLLPNNPSAFQHLDISQATTGLDRDDDMHDVNNENVVPQGLNPFGGAPDTDENMNAGDTDMGGLNDAAPSPQNFLPYPGAGQSQPFGFPTVNSPFSQQTPSSPFGAARPAFSLLSSGSRGFTPMLTTSLPANLIQTSIPPFAPPVSAFPPLTPPISAFPPPPASTVGSTATTSSTSLAGPSPSLQKQPLKRLNDEEATGPTKVRNQKPSSQGPPLRLTPPTPAVPITPPTLPTPTPAQTGSSTRSLAPSAPSYGPATGTPTFSPTSPVAVSSAMFSPSASFGASGPRSAPSFSPTSPSALASSMSGPSTPSTSSRPEGPSQGRPSGGPDPYLMRLYGAQPAQGPMSSPAPPRGPPVAASHVQQARPPVATPRSQLERHMFHQMALASAVSSSATPPTASSSASMTAPLAASSSPPTSSVSSPSTPTPPPPQPFQHAPPPPPAPAAAPPAAPPHRMTSAMVRRLRERERLAALAAQGQTPPQSPSSSNNADSSMSESGPSTAPHNPKTRLPGESDFSYQLRMATRPRTPPPRSDRVIVGTTWQSFTARQMQKQQQQQQQQQQLQNAGGLIAPPAPLARPPPPAAPPALVQFEQELELVNHIDIPSDDEESEEE</sequence>
<feature type="compositionally biased region" description="Polar residues" evidence="1">
    <location>
        <begin position="1264"/>
        <end position="1278"/>
    </location>
</feature>
<feature type="compositionally biased region" description="Polar residues" evidence="1">
    <location>
        <begin position="480"/>
        <end position="489"/>
    </location>
</feature>
<evidence type="ECO:0000256" key="2">
    <source>
        <dbReference type="SAM" id="Phobius"/>
    </source>
</evidence>
<feature type="compositionally biased region" description="Low complexity" evidence="1">
    <location>
        <begin position="1825"/>
        <end position="1865"/>
    </location>
</feature>
<feature type="compositionally biased region" description="Polar residues" evidence="1">
    <location>
        <begin position="1297"/>
        <end position="1306"/>
    </location>
</feature>